<dbReference type="EMBL" id="JARJCM010000092">
    <property type="protein sequence ID" value="KAJ7030334.1"/>
    <property type="molecule type" value="Genomic_DNA"/>
</dbReference>
<sequence length="216" mass="24084">MTALSRVLMNNPLILTGVVLLIIMLTILVGMFCHLQRTRQRFQTAEALRPSRPPPPDVYMIGPRSSLSIKNVALSSLGSLTPPCVPSPVLSLSGRSSGFHSGSSDIHDVQRELRGFSFVARVASSRPASRSSLGTTKTRPTSVTQVWINAEQQPRARRHGVLWDVEAQRWERSLKDMVLPTNTEPRTWNCIWKAESALCSNQRIKGPARVRFWGIM</sequence>
<dbReference type="Proteomes" id="UP001218188">
    <property type="component" value="Unassembled WGS sequence"/>
</dbReference>
<evidence type="ECO:0000313" key="3">
    <source>
        <dbReference type="Proteomes" id="UP001218188"/>
    </source>
</evidence>
<organism evidence="2 3">
    <name type="scientific">Mycena alexandri</name>
    <dbReference type="NCBI Taxonomy" id="1745969"/>
    <lineage>
        <taxon>Eukaryota</taxon>
        <taxon>Fungi</taxon>
        <taxon>Dikarya</taxon>
        <taxon>Basidiomycota</taxon>
        <taxon>Agaricomycotina</taxon>
        <taxon>Agaricomycetes</taxon>
        <taxon>Agaricomycetidae</taxon>
        <taxon>Agaricales</taxon>
        <taxon>Marasmiineae</taxon>
        <taxon>Mycenaceae</taxon>
        <taxon>Mycena</taxon>
    </lineage>
</organism>
<gene>
    <name evidence="2" type="ORF">C8F04DRAFT_735871</name>
</gene>
<proteinExistence type="predicted"/>
<feature type="transmembrane region" description="Helical" evidence="1">
    <location>
        <begin position="12"/>
        <end position="33"/>
    </location>
</feature>
<evidence type="ECO:0000256" key="1">
    <source>
        <dbReference type="SAM" id="Phobius"/>
    </source>
</evidence>
<protein>
    <submittedName>
        <fullName evidence="2">Uncharacterized protein</fullName>
    </submittedName>
</protein>
<keyword evidence="1" id="KW-1133">Transmembrane helix</keyword>
<keyword evidence="1" id="KW-0812">Transmembrane</keyword>
<dbReference type="AlphaFoldDB" id="A0AAD6SM22"/>
<comment type="caution">
    <text evidence="2">The sequence shown here is derived from an EMBL/GenBank/DDBJ whole genome shotgun (WGS) entry which is preliminary data.</text>
</comment>
<keyword evidence="1" id="KW-0472">Membrane</keyword>
<accession>A0AAD6SM22</accession>
<keyword evidence="3" id="KW-1185">Reference proteome</keyword>
<name>A0AAD6SM22_9AGAR</name>
<reference evidence="2" key="1">
    <citation type="submission" date="2023-03" db="EMBL/GenBank/DDBJ databases">
        <title>Massive genome expansion in bonnet fungi (Mycena s.s.) driven by repeated elements and novel gene families across ecological guilds.</title>
        <authorList>
            <consortium name="Lawrence Berkeley National Laboratory"/>
            <person name="Harder C.B."/>
            <person name="Miyauchi S."/>
            <person name="Viragh M."/>
            <person name="Kuo A."/>
            <person name="Thoen E."/>
            <person name="Andreopoulos B."/>
            <person name="Lu D."/>
            <person name="Skrede I."/>
            <person name="Drula E."/>
            <person name="Henrissat B."/>
            <person name="Morin E."/>
            <person name="Kohler A."/>
            <person name="Barry K."/>
            <person name="LaButti K."/>
            <person name="Morin E."/>
            <person name="Salamov A."/>
            <person name="Lipzen A."/>
            <person name="Mereny Z."/>
            <person name="Hegedus B."/>
            <person name="Baldrian P."/>
            <person name="Stursova M."/>
            <person name="Weitz H."/>
            <person name="Taylor A."/>
            <person name="Grigoriev I.V."/>
            <person name="Nagy L.G."/>
            <person name="Martin F."/>
            <person name="Kauserud H."/>
        </authorList>
    </citation>
    <scope>NUCLEOTIDE SEQUENCE</scope>
    <source>
        <strain evidence="2">CBHHK200</strain>
    </source>
</reference>
<evidence type="ECO:0000313" key="2">
    <source>
        <dbReference type="EMBL" id="KAJ7030334.1"/>
    </source>
</evidence>